<evidence type="ECO:0000313" key="6">
    <source>
        <dbReference type="EMBL" id="EIW83060.1"/>
    </source>
</evidence>
<dbReference type="SUPFAM" id="SSF48403">
    <property type="entry name" value="Ankyrin repeat"/>
    <property type="match status" value="1"/>
</dbReference>
<evidence type="ECO:0000256" key="4">
    <source>
        <dbReference type="SAM" id="Phobius"/>
    </source>
</evidence>
<dbReference type="GO" id="GO:0006357">
    <property type="term" value="P:regulation of transcription by RNA polymerase II"/>
    <property type="evidence" value="ECO:0007669"/>
    <property type="project" value="TreeGrafter"/>
</dbReference>
<dbReference type="InterPro" id="IPR014756">
    <property type="entry name" value="Ig_E-set"/>
</dbReference>
<dbReference type="GO" id="GO:0005634">
    <property type="term" value="C:nucleus"/>
    <property type="evidence" value="ECO:0007669"/>
    <property type="project" value="TreeGrafter"/>
</dbReference>
<dbReference type="CDD" id="cd00102">
    <property type="entry name" value="IPT"/>
    <property type="match status" value="1"/>
</dbReference>
<comment type="caution">
    <text evidence="6">The sequence shown here is derived from an EMBL/GenBank/DDBJ whole genome shotgun (WGS) entry which is preliminary data.</text>
</comment>
<keyword evidence="7" id="KW-1185">Reference proteome</keyword>
<dbReference type="OrthoDB" id="71307at2759"/>
<feature type="compositionally biased region" description="Low complexity" evidence="3">
    <location>
        <begin position="447"/>
        <end position="462"/>
    </location>
</feature>
<feature type="region of interest" description="Disordered" evidence="3">
    <location>
        <begin position="109"/>
        <end position="128"/>
    </location>
</feature>
<dbReference type="SMART" id="SM00429">
    <property type="entry name" value="IPT"/>
    <property type="match status" value="1"/>
</dbReference>
<feature type="region of interest" description="Disordered" evidence="3">
    <location>
        <begin position="1"/>
        <end position="30"/>
    </location>
</feature>
<keyword evidence="1 2" id="KW-0040">ANK repeat</keyword>
<feature type="compositionally biased region" description="Basic and acidic residues" evidence="3">
    <location>
        <begin position="290"/>
        <end position="309"/>
    </location>
</feature>
<dbReference type="Pfam" id="PF01833">
    <property type="entry name" value="TIG"/>
    <property type="match status" value="1"/>
</dbReference>
<dbReference type="PROSITE" id="PS50297">
    <property type="entry name" value="ANK_REP_REGION"/>
    <property type="match status" value="2"/>
</dbReference>
<dbReference type="Pfam" id="PF25603">
    <property type="entry name" value="SPT23_MGA2_DBD"/>
    <property type="match status" value="1"/>
</dbReference>
<evidence type="ECO:0000256" key="3">
    <source>
        <dbReference type="SAM" id="MobiDB-lite"/>
    </source>
</evidence>
<dbReference type="InterPro" id="IPR057962">
    <property type="entry name" value="SPT23_MGA2_DBD"/>
</dbReference>
<dbReference type="RefSeq" id="XP_007766924.1">
    <property type="nucleotide sequence ID" value="XM_007768734.1"/>
</dbReference>
<dbReference type="Gene3D" id="2.60.40.10">
    <property type="entry name" value="Immunoglobulins"/>
    <property type="match status" value="1"/>
</dbReference>
<evidence type="ECO:0000256" key="1">
    <source>
        <dbReference type="ARBA" id="ARBA00023043"/>
    </source>
</evidence>
<name>A0A5M3MVI4_CONPW</name>
<evidence type="ECO:0000256" key="2">
    <source>
        <dbReference type="PROSITE-ProRule" id="PRU00023"/>
    </source>
</evidence>
<feature type="transmembrane region" description="Helical" evidence="4">
    <location>
        <begin position="1134"/>
        <end position="1151"/>
    </location>
</feature>
<feature type="repeat" description="ANK" evidence="2">
    <location>
        <begin position="807"/>
        <end position="839"/>
    </location>
</feature>
<gene>
    <name evidence="6" type="ORF">CONPUDRAFT_152105</name>
</gene>
<accession>A0A5M3MVI4</accession>
<feature type="region of interest" description="Disordered" evidence="3">
    <location>
        <begin position="282"/>
        <end position="309"/>
    </location>
</feature>
<protein>
    <recommendedName>
        <fullName evidence="5">IPT/TIG domain-containing protein</fullName>
    </recommendedName>
</protein>
<dbReference type="PANTHER" id="PTHR23335:SF1">
    <property type="entry name" value="CALMODULIN-BINDING TRANSCRIPTION ACTIVATOR, ISOFORM F"/>
    <property type="match status" value="1"/>
</dbReference>
<evidence type="ECO:0000313" key="7">
    <source>
        <dbReference type="Proteomes" id="UP000053558"/>
    </source>
</evidence>
<feature type="repeat" description="ANK" evidence="2">
    <location>
        <begin position="774"/>
        <end position="806"/>
    </location>
</feature>
<dbReference type="SUPFAM" id="SSF81296">
    <property type="entry name" value="E set domains"/>
    <property type="match status" value="1"/>
</dbReference>
<feature type="compositionally biased region" description="Basic residues" evidence="3">
    <location>
        <begin position="892"/>
        <end position="902"/>
    </location>
</feature>
<dbReference type="EMBL" id="JH711576">
    <property type="protein sequence ID" value="EIW83060.1"/>
    <property type="molecule type" value="Genomic_DNA"/>
</dbReference>
<evidence type="ECO:0000259" key="5">
    <source>
        <dbReference type="SMART" id="SM00429"/>
    </source>
</evidence>
<feature type="compositionally biased region" description="Basic and acidic residues" evidence="3">
    <location>
        <begin position="1001"/>
        <end position="1016"/>
    </location>
</feature>
<sequence length="1174" mass="127494">MSSSTAATMDSRPSSPATPESSDGLHPVAIHNDSDLSSWFKSVSPPSNVTDLGLWDTDLSSFAFSKRSDHQMLQLNDVIDEHAYDDVDTSESSPSKSGLCTELPDVQLARNGGNSGPHPHTPAAHSPETGFSLPSQMQMRCTPVVPPPALQPRKQDPSTVPHKVVYPPRESCNNLPIITPSIPDSGTKSRVETQVRVTVDLAYSSSSALEPYQYDRVGSWKWLKLPPGTSTKKRTRREGKIDPTPLDMLHLTASVTCASPPNSQVLSCGSCRNREAKRVAKKLAARVRPVRSDSDSPGDGNERVKGSREDTTSIIQFNCPEVLDFASGSVVLPVRITCYCRHHREKVGFHVHITMMDHTGRVVGSGTTPPIMITDDHKSNIKPAQDFNESEAGWSRRGSAAELADASAPSKRKPKEANIKRRTKPYDTTARNQSTKMSPEPSIASINSPVTSPSVTSTAPNTRSPTPFIAPPSFTPLSLPQSDVKPLISDTGLDHVPSQYVQSPAAVMPDTADNRMLEVTQGEDASMVDHVGLELPQGLPSATVDNMTMSHGMQAPVAPSQAMPFLFYDPNTAPTLPLPKIHRLIPSCGPTLGGIEVTILGENFHSIVQLNCVFGDVTASSTQRWSDNTLVCILPPRATPGVVAVSFENLPKPVLPALFTYTDESDRALMELALQVVGLKMTGKIEEAKNVALRIVGTTGGDDSQSRPESGLDMMQIALSPSAPRDIRPLLLARSGEGECFETAMLKFLSVMDVNLDKQSGIPMDEAISHMTPNGQSLLHLAAALGFSALLEFLLARGIDIDARDRNGFTALHFAAFAGSQTGVDILLDAGADEEIVNALGQTAQDISPEGFWKRGHGFSDNLPSPPDSDEDDGESRWGDVESDVGEEIGVRRRLPRTRRREPKAQEASVQPQAENDPPLPSDSLKKPDDTTPNEKQAASFVDMIQRTLAQLQSPQGLMPNMSQLPIPHLPEMPAVPWNLPQLPMVFPVFIPNQGWTSLFGDKRDEQGAESKDDQTGSRQGAQLISQELRATWEKWMALAIATATLQRQQPVDEAPPVYTPRESEQTEQKQIAGAEQPDGDAQALAHAGPSVADRASRRAAYDEVEVAAQEVASFGYRPASKHGQKMQQKHDRMLVLFWIPILLVSLLWAFHNGIRFTIQAVKTTLTLKANVRS</sequence>
<feature type="region of interest" description="Disordered" evidence="3">
    <location>
        <begin position="1050"/>
        <end position="1090"/>
    </location>
</feature>
<dbReference type="InterPro" id="IPR036770">
    <property type="entry name" value="Ankyrin_rpt-contain_sf"/>
</dbReference>
<dbReference type="Gene3D" id="1.25.40.20">
    <property type="entry name" value="Ankyrin repeat-containing domain"/>
    <property type="match status" value="1"/>
</dbReference>
<feature type="region of interest" description="Disordered" evidence="3">
    <location>
        <begin position="848"/>
        <end position="936"/>
    </location>
</feature>
<feature type="region of interest" description="Disordered" evidence="3">
    <location>
        <begin position="1000"/>
        <end position="1021"/>
    </location>
</feature>
<dbReference type="GeneID" id="19202954"/>
<reference evidence="7" key="1">
    <citation type="journal article" date="2012" name="Science">
        <title>The Paleozoic origin of enzymatic lignin decomposition reconstructed from 31 fungal genomes.</title>
        <authorList>
            <person name="Floudas D."/>
            <person name="Binder M."/>
            <person name="Riley R."/>
            <person name="Barry K."/>
            <person name="Blanchette R.A."/>
            <person name="Henrissat B."/>
            <person name="Martinez A.T."/>
            <person name="Otillar R."/>
            <person name="Spatafora J.W."/>
            <person name="Yadav J.S."/>
            <person name="Aerts A."/>
            <person name="Benoit I."/>
            <person name="Boyd A."/>
            <person name="Carlson A."/>
            <person name="Copeland A."/>
            <person name="Coutinho P.M."/>
            <person name="de Vries R.P."/>
            <person name="Ferreira P."/>
            <person name="Findley K."/>
            <person name="Foster B."/>
            <person name="Gaskell J."/>
            <person name="Glotzer D."/>
            <person name="Gorecki P."/>
            <person name="Heitman J."/>
            <person name="Hesse C."/>
            <person name="Hori C."/>
            <person name="Igarashi K."/>
            <person name="Jurgens J.A."/>
            <person name="Kallen N."/>
            <person name="Kersten P."/>
            <person name="Kohler A."/>
            <person name="Kuees U."/>
            <person name="Kumar T.K.A."/>
            <person name="Kuo A."/>
            <person name="LaButti K."/>
            <person name="Larrondo L.F."/>
            <person name="Lindquist E."/>
            <person name="Ling A."/>
            <person name="Lombard V."/>
            <person name="Lucas S."/>
            <person name="Lundell T."/>
            <person name="Martin R."/>
            <person name="McLaughlin D.J."/>
            <person name="Morgenstern I."/>
            <person name="Morin E."/>
            <person name="Murat C."/>
            <person name="Nagy L.G."/>
            <person name="Nolan M."/>
            <person name="Ohm R.A."/>
            <person name="Patyshakuliyeva A."/>
            <person name="Rokas A."/>
            <person name="Ruiz-Duenas F.J."/>
            <person name="Sabat G."/>
            <person name="Salamov A."/>
            <person name="Samejima M."/>
            <person name="Schmutz J."/>
            <person name="Slot J.C."/>
            <person name="St John F."/>
            <person name="Stenlid J."/>
            <person name="Sun H."/>
            <person name="Sun S."/>
            <person name="Syed K."/>
            <person name="Tsang A."/>
            <person name="Wiebenga A."/>
            <person name="Young D."/>
            <person name="Pisabarro A."/>
            <person name="Eastwood D.C."/>
            <person name="Martin F."/>
            <person name="Cullen D."/>
            <person name="Grigoriev I.V."/>
            <person name="Hibbett D.S."/>
        </authorList>
    </citation>
    <scope>NUCLEOTIDE SEQUENCE [LARGE SCALE GENOMIC DNA]</scope>
    <source>
        <strain evidence="7">RWD-64-598 SS2</strain>
    </source>
</reference>
<feature type="domain" description="IPT/TIG" evidence="5">
    <location>
        <begin position="578"/>
        <end position="662"/>
    </location>
</feature>
<dbReference type="InterPro" id="IPR002909">
    <property type="entry name" value="IPT_dom"/>
</dbReference>
<dbReference type="PANTHER" id="PTHR23335">
    <property type="entry name" value="CALMODULIN-BINDING TRANSCRIPTION ACTIVATOR CAMTA"/>
    <property type="match status" value="1"/>
</dbReference>
<dbReference type="InterPro" id="IPR013783">
    <property type="entry name" value="Ig-like_fold"/>
</dbReference>
<dbReference type="InterPro" id="IPR002110">
    <property type="entry name" value="Ankyrin_rpt"/>
</dbReference>
<feature type="compositionally biased region" description="Polar residues" evidence="3">
    <location>
        <begin position="1"/>
        <end position="21"/>
    </location>
</feature>
<dbReference type="GO" id="GO:0003712">
    <property type="term" value="F:transcription coregulator activity"/>
    <property type="evidence" value="ECO:0007669"/>
    <property type="project" value="TreeGrafter"/>
</dbReference>
<keyword evidence="4" id="KW-0472">Membrane</keyword>
<keyword evidence="4" id="KW-0812">Transmembrane</keyword>
<dbReference type="Proteomes" id="UP000053558">
    <property type="component" value="Unassembled WGS sequence"/>
</dbReference>
<proteinExistence type="predicted"/>
<dbReference type="AlphaFoldDB" id="A0A5M3MVI4"/>
<dbReference type="SMART" id="SM00248">
    <property type="entry name" value="ANK"/>
    <property type="match status" value="2"/>
</dbReference>
<dbReference type="PROSITE" id="PS50088">
    <property type="entry name" value="ANK_REPEAT"/>
    <property type="match status" value="2"/>
</dbReference>
<organism evidence="6 7">
    <name type="scientific">Coniophora puteana (strain RWD-64-598)</name>
    <name type="common">Brown rot fungus</name>
    <dbReference type="NCBI Taxonomy" id="741705"/>
    <lineage>
        <taxon>Eukaryota</taxon>
        <taxon>Fungi</taxon>
        <taxon>Dikarya</taxon>
        <taxon>Basidiomycota</taxon>
        <taxon>Agaricomycotina</taxon>
        <taxon>Agaricomycetes</taxon>
        <taxon>Agaricomycetidae</taxon>
        <taxon>Boletales</taxon>
        <taxon>Coniophorineae</taxon>
        <taxon>Coniophoraceae</taxon>
        <taxon>Coniophora</taxon>
    </lineage>
</organism>
<dbReference type="GO" id="GO:0003690">
    <property type="term" value="F:double-stranded DNA binding"/>
    <property type="evidence" value="ECO:0007669"/>
    <property type="project" value="TreeGrafter"/>
</dbReference>
<dbReference type="OMA" id="KRAKPYD"/>
<dbReference type="KEGG" id="cput:CONPUDRAFT_152105"/>
<feature type="region of interest" description="Disordered" evidence="3">
    <location>
        <begin position="374"/>
        <end position="466"/>
    </location>
</feature>
<dbReference type="Pfam" id="PF12796">
    <property type="entry name" value="Ank_2"/>
    <property type="match status" value="1"/>
</dbReference>
<keyword evidence="4" id="KW-1133">Transmembrane helix</keyword>